<sequence length="347" mass="38169">MRQPCEQIGEVPTKIDFTPKISEKYVSAREDCSVAEGIPVLGSKNAPDAAMLKAGETIAEMLRQIDGKLPGLRRSMVQHAQRFAVWPDAERRLDTCELCKTIDPFFDCHSHIDSRAGRDTSYHPEVPQCVEGGGGGGLSMPTSFTEEYGIPYLEADGTVRDSFCGTNVVAHEFFHSIHDVGIQDVARPLFLRIERAAARAVREGLYVHHPGARDDGCNDDFTRCVAYEFIVKAHMLWNGFPADPREFPYRSRSEMKAKAPWIAELVFEMFEDGTWNPSLGAVIETPRDQTFGLACRTAPGSALCGAPLSAEYVGPPMAEVLARCGGSCWTEGDRSHPPHVPSSLLLV</sequence>
<reference evidence="1" key="1">
    <citation type="submission" date="2023-10" db="EMBL/GenBank/DDBJ databases">
        <authorList>
            <person name="Chen Y."/>
            <person name="Shah S."/>
            <person name="Dougan E. K."/>
            <person name="Thang M."/>
            <person name="Chan C."/>
        </authorList>
    </citation>
    <scope>NUCLEOTIDE SEQUENCE [LARGE SCALE GENOMIC DNA]</scope>
</reference>
<keyword evidence="2" id="KW-1185">Reference proteome</keyword>
<gene>
    <name evidence="1" type="ORF">PCOR1329_LOCUS14361</name>
</gene>
<proteinExistence type="predicted"/>
<dbReference type="EMBL" id="CAUYUJ010004288">
    <property type="protein sequence ID" value="CAK0808951.1"/>
    <property type="molecule type" value="Genomic_DNA"/>
</dbReference>
<name>A0ABN9QTR3_9DINO</name>
<evidence type="ECO:0000313" key="1">
    <source>
        <dbReference type="EMBL" id="CAK0808951.1"/>
    </source>
</evidence>
<accession>A0ABN9QTR3</accession>
<dbReference type="Proteomes" id="UP001189429">
    <property type="component" value="Unassembled WGS sequence"/>
</dbReference>
<comment type="caution">
    <text evidence="1">The sequence shown here is derived from an EMBL/GenBank/DDBJ whole genome shotgun (WGS) entry which is preliminary data.</text>
</comment>
<protein>
    <submittedName>
        <fullName evidence="1">Uncharacterized protein</fullName>
    </submittedName>
</protein>
<organism evidence="1 2">
    <name type="scientific">Prorocentrum cordatum</name>
    <dbReference type="NCBI Taxonomy" id="2364126"/>
    <lineage>
        <taxon>Eukaryota</taxon>
        <taxon>Sar</taxon>
        <taxon>Alveolata</taxon>
        <taxon>Dinophyceae</taxon>
        <taxon>Prorocentrales</taxon>
        <taxon>Prorocentraceae</taxon>
        <taxon>Prorocentrum</taxon>
    </lineage>
</organism>
<evidence type="ECO:0000313" key="2">
    <source>
        <dbReference type="Proteomes" id="UP001189429"/>
    </source>
</evidence>